<dbReference type="PANTHER" id="PTHR45692">
    <property type="entry name" value="G_PROTEIN_RECEP_F2_4 DOMAIN-CONTAINING PROTEIN"/>
    <property type="match status" value="1"/>
</dbReference>
<gene>
    <name evidence="7" type="ORF">LSH36_221g01028</name>
</gene>
<name>A0AAD9JMT7_9ANNE</name>
<evidence type="ECO:0000259" key="6">
    <source>
        <dbReference type="PROSITE" id="PS50261"/>
    </source>
</evidence>
<dbReference type="InterPro" id="IPR000832">
    <property type="entry name" value="GPCR_2_secretin-like"/>
</dbReference>
<evidence type="ECO:0000256" key="1">
    <source>
        <dbReference type="ARBA" id="ARBA00004141"/>
    </source>
</evidence>
<dbReference type="AlphaFoldDB" id="A0AAD9JMT7"/>
<dbReference type="EMBL" id="JAODUP010000221">
    <property type="protein sequence ID" value="KAK2156108.1"/>
    <property type="molecule type" value="Genomic_DNA"/>
</dbReference>
<feature type="transmembrane region" description="Helical" evidence="5">
    <location>
        <begin position="364"/>
        <end position="385"/>
    </location>
</feature>
<keyword evidence="4 5" id="KW-0472">Membrane</keyword>
<evidence type="ECO:0000256" key="2">
    <source>
        <dbReference type="ARBA" id="ARBA00022692"/>
    </source>
</evidence>
<feature type="transmembrane region" description="Helical" evidence="5">
    <location>
        <begin position="317"/>
        <end position="343"/>
    </location>
</feature>
<dbReference type="InterPro" id="IPR017981">
    <property type="entry name" value="GPCR_2-like_7TM"/>
</dbReference>
<dbReference type="GO" id="GO:0004930">
    <property type="term" value="F:G protein-coupled receptor activity"/>
    <property type="evidence" value="ECO:0007669"/>
    <property type="project" value="InterPro"/>
</dbReference>
<evidence type="ECO:0000256" key="5">
    <source>
        <dbReference type="SAM" id="Phobius"/>
    </source>
</evidence>
<reference evidence="7" key="1">
    <citation type="journal article" date="2023" name="Mol. Biol. Evol.">
        <title>Third-Generation Sequencing Reveals the Adaptive Role of the Epigenome in Three Deep-Sea Polychaetes.</title>
        <authorList>
            <person name="Perez M."/>
            <person name="Aroh O."/>
            <person name="Sun Y."/>
            <person name="Lan Y."/>
            <person name="Juniper S.K."/>
            <person name="Young C.R."/>
            <person name="Angers B."/>
            <person name="Qian P.Y."/>
        </authorList>
    </citation>
    <scope>NUCLEOTIDE SEQUENCE</scope>
    <source>
        <strain evidence="7">P08H-3</strain>
    </source>
</reference>
<dbReference type="CDD" id="cd15040">
    <property type="entry name" value="7tmB2_Adhesion"/>
    <property type="match status" value="1"/>
</dbReference>
<evidence type="ECO:0000313" key="8">
    <source>
        <dbReference type="Proteomes" id="UP001208570"/>
    </source>
</evidence>
<feature type="transmembrane region" description="Helical" evidence="5">
    <location>
        <begin position="242"/>
        <end position="264"/>
    </location>
</feature>
<sequence>MLRDLTRPDEMSTTDIQYTSLTLENVINSDVKVNGSASLDLLATYNNLMTTSLGLLQESQRNFHSIERMLSTLPDETLTQRRISVGVLSPTQIYGTHSTFHVSRSDSAAFHPGHAMTSESSEVFESVTTTPHADNKQKKTIINSLVMSASSEQSQIVNLPEPVIIMYRHKLQDIFGEGGDISEGHKKALNIISYIGCSISLTALLLTLVAYSISSMVMILFIVVTQPLIWSNTIACKATAGLLHYFLLSTWLWMAVEAFYMYLALIKIFKTYISRFILKSCLFGWGVPAVIVIITVSVSTDNYGQQGDICWLSRIPFYGACLAPIALILVANFVIFSMVIHQLRKLSARNDHRSMKQYNIQTQLRGAIAVVILLGLTWVFAIFAVGRASLVFQYLFSIFNSLQGLFIFIFYCLLKKDVKDIWRQKWTEFTTTASSSDRSNLKSMSLERVVLSAPR</sequence>
<proteinExistence type="predicted"/>
<dbReference type="SUPFAM" id="SSF81321">
    <property type="entry name" value="Family A G protein-coupled receptor-like"/>
    <property type="match status" value="1"/>
</dbReference>
<dbReference type="PANTHER" id="PTHR45692:SF1">
    <property type="entry name" value="G-PROTEIN COUPLED RECEPTORS FAMILY 2 PROFILE 2 DOMAIN-CONTAINING PROTEIN"/>
    <property type="match status" value="1"/>
</dbReference>
<organism evidence="7 8">
    <name type="scientific">Paralvinella palmiformis</name>
    <dbReference type="NCBI Taxonomy" id="53620"/>
    <lineage>
        <taxon>Eukaryota</taxon>
        <taxon>Metazoa</taxon>
        <taxon>Spiralia</taxon>
        <taxon>Lophotrochozoa</taxon>
        <taxon>Annelida</taxon>
        <taxon>Polychaeta</taxon>
        <taxon>Sedentaria</taxon>
        <taxon>Canalipalpata</taxon>
        <taxon>Terebellida</taxon>
        <taxon>Terebelliformia</taxon>
        <taxon>Alvinellidae</taxon>
        <taxon>Paralvinella</taxon>
    </lineage>
</organism>
<feature type="domain" description="G-protein coupled receptors family 2 profile 2" evidence="6">
    <location>
        <begin position="202"/>
        <end position="415"/>
    </location>
</feature>
<dbReference type="Gene3D" id="1.20.1070.10">
    <property type="entry name" value="Rhodopsin 7-helix transmembrane proteins"/>
    <property type="match status" value="1"/>
</dbReference>
<dbReference type="PRINTS" id="PR00249">
    <property type="entry name" value="GPCRSECRETIN"/>
</dbReference>
<evidence type="ECO:0000313" key="7">
    <source>
        <dbReference type="EMBL" id="KAK2156108.1"/>
    </source>
</evidence>
<dbReference type="Pfam" id="PF00002">
    <property type="entry name" value="7tm_2"/>
    <property type="match status" value="1"/>
</dbReference>
<protein>
    <recommendedName>
        <fullName evidence="6">G-protein coupled receptors family 2 profile 2 domain-containing protein</fullName>
    </recommendedName>
</protein>
<feature type="transmembrane region" description="Helical" evidence="5">
    <location>
        <begin position="191"/>
        <end position="222"/>
    </location>
</feature>
<feature type="transmembrane region" description="Helical" evidence="5">
    <location>
        <begin position="391"/>
        <end position="414"/>
    </location>
</feature>
<dbReference type="GO" id="GO:0016020">
    <property type="term" value="C:membrane"/>
    <property type="evidence" value="ECO:0007669"/>
    <property type="project" value="UniProtKB-SubCell"/>
</dbReference>
<dbReference type="InterPro" id="IPR017983">
    <property type="entry name" value="GPCR_2_secretin-like_CS"/>
</dbReference>
<feature type="transmembrane region" description="Helical" evidence="5">
    <location>
        <begin position="276"/>
        <end position="297"/>
    </location>
</feature>
<dbReference type="Gene3D" id="2.60.220.50">
    <property type="match status" value="1"/>
</dbReference>
<comment type="subcellular location">
    <subcellularLocation>
        <location evidence="1">Membrane</location>
        <topology evidence="1">Multi-pass membrane protein</topology>
    </subcellularLocation>
</comment>
<keyword evidence="3 5" id="KW-1133">Transmembrane helix</keyword>
<accession>A0AAD9JMT7</accession>
<dbReference type="GO" id="GO:0007166">
    <property type="term" value="P:cell surface receptor signaling pathway"/>
    <property type="evidence" value="ECO:0007669"/>
    <property type="project" value="InterPro"/>
</dbReference>
<dbReference type="PROSITE" id="PS00650">
    <property type="entry name" value="G_PROTEIN_RECEP_F2_2"/>
    <property type="match status" value="1"/>
</dbReference>
<evidence type="ECO:0000256" key="3">
    <source>
        <dbReference type="ARBA" id="ARBA00022989"/>
    </source>
</evidence>
<keyword evidence="8" id="KW-1185">Reference proteome</keyword>
<keyword evidence="2 5" id="KW-0812">Transmembrane</keyword>
<dbReference type="InterPro" id="IPR046338">
    <property type="entry name" value="GAIN_dom_sf"/>
</dbReference>
<dbReference type="PROSITE" id="PS50261">
    <property type="entry name" value="G_PROTEIN_RECEP_F2_4"/>
    <property type="match status" value="1"/>
</dbReference>
<dbReference type="Proteomes" id="UP001208570">
    <property type="component" value="Unassembled WGS sequence"/>
</dbReference>
<comment type="caution">
    <text evidence="7">The sequence shown here is derived from an EMBL/GenBank/DDBJ whole genome shotgun (WGS) entry which is preliminary data.</text>
</comment>
<evidence type="ECO:0000256" key="4">
    <source>
        <dbReference type="ARBA" id="ARBA00023136"/>
    </source>
</evidence>